<reference evidence="4 5" key="1">
    <citation type="submission" date="2023-11" db="EMBL/GenBank/DDBJ databases">
        <title>Arctic aerobic anoxygenic photoheterotroph Sediminicoccus rosea KRV36 adapts its photosynthesis to long days of polar summer.</title>
        <authorList>
            <person name="Tomasch J."/>
            <person name="Kopejtka K."/>
            <person name="Bily T."/>
            <person name="Gardiner A.T."/>
            <person name="Gardian Z."/>
            <person name="Shivaramu S."/>
            <person name="Koblizek M."/>
            <person name="Engelhardt F."/>
            <person name="Kaftan D."/>
        </authorList>
    </citation>
    <scope>NUCLEOTIDE SEQUENCE [LARGE SCALE GENOMIC DNA]</scope>
    <source>
        <strain evidence="4 5">R-30</strain>
    </source>
</reference>
<comment type="subcellular location">
    <subcellularLocation>
        <location evidence="2">Cell outer membrane</location>
    </subcellularLocation>
</comment>
<comment type="function">
    <text evidence="2">Involved in the storage or transport of lipids necessary for membrane maintenance under stressful conditions. Displays a binding preference for lysophospholipids.</text>
</comment>
<dbReference type="PRINTS" id="PR01171">
    <property type="entry name" value="BCTLIPOCALIN"/>
</dbReference>
<dbReference type="InterPro" id="IPR012674">
    <property type="entry name" value="Calycin"/>
</dbReference>
<dbReference type="PROSITE" id="PS51257">
    <property type="entry name" value="PROKAR_LIPOPROTEIN"/>
    <property type="match status" value="1"/>
</dbReference>
<evidence type="ECO:0000259" key="3">
    <source>
        <dbReference type="Pfam" id="PF08212"/>
    </source>
</evidence>
<feature type="chain" id="PRO_5045017073" description="Outer membrane lipoprotein Blc" evidence="2">
    <location>
        <begin position="17"/>
        <end position="177"/>
    </location>
</feature>
<feature type="signal peptide" evidence="2">
    <location>
        <begin position="1"/>
        <end position="16"/>
    </location>
</feature>
<dbReference type="PANTHER" id="PTHR10612">
    <property type="entry name" value="APOLIPOPROTEIN D"/>
    <property type="match status" value="1"/>
</dbReference>
<keyword evidence="2" id="KW-0732">Signal</keyword>
<proteinExistence type="inferred from homology"/>
<evidence type="ECO:0000313" key="4">
    <source>
        <dbReference type="EMBL" id="WPB85677.1"/>
    </source>
</evidence>
<dbReference type="PANTHER" id="PTHR10612:SF34">
    <property type="entry name" value="APOLIPOPROTEIN D"/>
    <property type="match status" value="1"/>
</dbReference>
<dbReference type="SUPFAM" id="SSF50814">
    <property type="entry name" value="Lipocalins"/>
    <property type="match status" value="1"/>
</dbReference>
<keyword evidence="2" id="KW-0472">Membrane</keyword>
<evidence type="ECO:0000256" key="2">
    <source>
        <dbReference type="PIRNR" id="PIRNR036893"/>
    </source>
</evidence>
<dbReference type="EMBL" id="CP137852">
    <property type="protein sequence ID" value="WPB85677.1"/>
    <property type="molecule type" value="Genomic_DNA"/>
</dbReference>
<comment type="subunit">
    <text evidence="2">Homodimer.</text>
</comment>
<name>A0ABZ0PJW7_9PROT</name>
<dbReference type="Proteomes" id="UP001305521">
    <property type="component" value="Chromosome"/>
</dbReference>
<feature type="domain" description="Lipocalin/cytosolic fatty-acid binding" evidence="3">
    <location>
        <begin position="31"/>
        <end position="174"/>
    </location>
</feature>
<dbReference type="RefSeq" id="WP_318649652.1">
    <property type="nucleotide sequence ID" value="NZ_CP137852.1"/>
</dbReference>
<organism evidence="4 5">
    <name type="scientific">Sediminicoccus rosea</name>
    <dbReference type="NCBI Taxonomy" id="1225128"/>
    <lineage>
        <taxon>Bacteria</taxon>
        <taxon>Pseudomonadati</taxon>
        <taxon>Pseudomonadota</taxon>
        <taxon>Alphaproteobacteria</taxon>
        <taxon>Acetobacterales</taxon>
        <taxon>Roseomonadaceae</taxon>
        <taxon>Sediminicoccus</taxon>
    </lineage>
</organism>
<keyword evidence="2" id="KW-0998">Cell outer membrane</keyword>
<dbReference type="PIRSF" id="PIRSF036893">
    <property type="entry name" value="Lipocalin_ApoD"/>
    <property type="match status" value="1"/>
</dbReference>
<dbReference type="PROSITE" id="PS00213">
    <property type="entry name" value="LIPOCALIN"/>
    <property type="match status" value="1"/>
</dbReference>
<gene>
    <name evidence="4" type="ORF">R9Z33_02095</name>
</gene>
<accession>A0ABZ0PJW7</accession>
<dbReference type="CDD" id="cd19438">
    <property type="entry name" value="lipocalin_Blc-like"/>
    <property type="match status" value="1"/>
</dbReference>
<dbReference type="InterPro" id="IPR000566">
    <property type="entry name" value="Lipocln_cytosolic_FA-bd_dom"/>
</dbReference>
<keyword evidence="2" id="KW-0449">Lipoprotein</keyword>
<dbReference type="Pfam" id="PF08212">
    <property type="entry name" value="Lipocalin_2"/>
    <property type="match status" value="1"/>
</dbReference>
<sequence>MRALLLAALLGLTACAATQPGPETPRTVERVDLSRYLGLWHEVARLPQRFQDSSSLRCEEVTAEYAPLSEGRISVRNSCVNALDPARPRRVATGQAYVVEGSNNARLRVSFFWPFYGDYWVFGLDPEYRWALVGSPSRRSLWLLSRTPTLPPAEMERALAIARAQGFDLGPLIVSGR</sequence>
<protein>
    <recommendedName>
        <fullName evidence="2">Outer membrane lipoprotein Blc</fullName>
    </recommendedName>
</protein>
<dbReference type="InterPro" id="IPR022271">
    <property type="entry name" value="Lipocalin_ApoD"/>
</dbReference>
<dbReference type="InterPro" id="IPR022272">
    <property type="entry name" value="Lipocalin_CS"/>
</dbReference>
<keyword evidence="2" id="KW-0446">Lipid-binding</keyword>
<dbReference type="InterPro" id="IPR047202">
    <property type="entry name" value="Lipocalin_Blc-like_dom"/>
</dbReference>
<dbReference type="InterPro" id="IPR002446">
    <property type="entry name" value="Lipocalin_bac"/>
</dbReference>
<keyword evidence="5" id="KW-1185">Reference proteome</keyword>
<dbReference type="Gene3D" id="2.40.128.20">
    <property type="match status" value="1"/>
</dbReference>
<evidence type="ECO:0000256" key="1">
    <source>
        <dbReference type="ARBA" id="ARBA00006889"/>
    </source>
</evidence>
<comment type="similarity">
    <text evidence="1 2">Belongs to the calycin superfamily. Lipocalin family.</text>
</comment>
<evidence type="ECO:0000313" key="5">
    <source>
        <dbReference type="Proteomes" id="UP001305521"/>
    </source>
</evidence>